<evidence type="ECO:0000313" key="8">
    <source>
        <dbReference type="EMBL" id="BDE06628.1"/>
    </source>
</evidence>
<keyword evidence="6" id="KW-0804">Transcription</keyword>
<evidence type="ECO:0000259" key="7">
    <source>
        <dbReference type="PROSITE" id="PS50943"/>
    </source>
</evidence>
<name>A0AAN2CA58_UNVUL</name>
<dbReference type="PANTHER" id="PTHR30385">
    <property type="entry name" value="SIGMA FACTOR F FLAGELLAR"/>
    <property type="match status" value="1"/>
</dbReference>
<dbReference type="InterPro" id="IPR013325">
    <property type="entry name" value="RNA_pol_sigma_r2"/>
</dbReference>
<dbReference type="EMBL" id="AP025523">
    <property type="protein sequence ID" value="BDE06628.1"/>
    <property type="molecule type" value="Genomic_DNA"/>
</dbReference>
<dbReference type="Proteomes" id="UP001317532">
    <property type="component" value="Chromosome"/>
</dbReference>
<protein>
    <recommendedName>
        <fullName evidence="7">HTH cro/C1-type domain-containing protein</fullName>
    </recommendedName>
</protein>
<dbReference type="GO" id="GO:0003677">
    <property type="term" value="F:DNA binding"/>
    <property type="evidence" value="ECO:0007669"/>
    <property type="project" value="UniProtKB-KW"/>
</dbReference>
<dbReference type="GO" id="GO:0016987">
    <property type="term" value="F:sigma factor activity"/>
    <property type="evidence" value="ECO:0007669"/>
    <property type="project" value="UniProtKB-KW"/>
</dbReference>
<dbReference type="NCBIfam" id="TIGR02937">
    <property type="entry name" value="sigma70-ECF"/>
    <property type="match status" value="1"/>
</dbReference>
<evidence type="ECO:0000256" key="4">
    <source>
        <dbReference type="ARBA" id="ARBA00023082"/>
    </source>
</evidence>
<keyword evidence="4" id="KW-0731">Sigma factor</keyword>
<reference evidence="8 9" key="1">
    <citation type="journal article" date="2022" name="ISME Commun">
        <title>Vulcanimicrobium alpinus gen. nov. sp. nov., the first cultivated representative of the candidate phylum 'Eremiobacterota', is a metabolically versatile aerobic anoxygenic phototroph.</title>
        <authorList>
            <person name="Yabe S."/>
            <person name="Muto K."/>
            <person name="Abe K."/>
            <person name="Yokota A."/>
            <person name="Staudigel H."/>
            <person name="Tebo B.M."/>
        </authorList>
    </citation>
    <scope>NUCLEOTIDE SEQUENCE [LARGE SCALE GENOMIC DNA]</scope>
    <source>
        <strain evidence="8 9">WC8-2</strain>
    </source>
</reference>
<dbReference type="Gene3D" id="1.20.120.1810">
    <property type="match status" value="1"/>
</dbReference>
<dbReference type="InterPro" id="IPR007630">
    <property type="entry name" value="RNA_pol_sigma70_r4"/>
</dbReference>
<keyword evidence="9" id="KW-1185">Reference proteome</keyword>
<dbReference type="PROSITE" id="PS50943">
    <property type="entry name" value="HTH_CROC1"/>
    <property type="match status" value="1"/>
</dbReference>
<dbReference type="InterPro" id="IPR013324">
    <property type="entry name" value="RNA_pol_sigma_r3/r4-like"/>
</dbReference>
<dbReference type="GO" id="GO:0030435">
    <property type="term" value="P:sporulation resulting in formation of a cellular spore"/>
    <property type="evidence" value="ECO:0007669"/>
    <property type="project" value="UniProtKB-KW"/>
</dbReference>
<dbReference type="InterPro" id="IPR001387">
    <property type="entry name" value="Cro/C1-type_HTH"/>
</dbReference>
<dbReference type="InterPro" id="IPR036388">
    <property type="entry name" value="WH-like_DNA-bd_sf"/>
</dbReference>
<evidence type="ECO:0000313" key="9">
    <source>
        <dbReference type="Proteomes" id="UP001317532"/>
    </source>
</evidence>
<evidence type="ECO:0000256" key="6">
    <source>
        <dbReference type="ARBA" id="ARBA00023163"/>
    </source>
</evidence>
<dbReference type="RefSeq" id="WP_317994280.1">
    <property type="nucleotide sequence ID" value="NZ_AP025523.1"/>
</dbReference>
<evidence type="ECO:0000256" key="2">
    <source>
        <dbReference type="ARBA" id="ARBA00022969"/>
    </source>
</evidence>
<dbReference type="AlphaFoldDB" id="A0AAN2CA58"/>
<dbReference type="InterPro" id="IPR000943">
    <property type="entry name" value="RNA_pol_sigma70"/>
</dbReference>
<dbReference type="PANTHER" id="PTHR30385:SF4">
    <property type="entry name" value="RNA POLYMERASE SIGMA-E FACTOR"/>
    <property type="match status" value="1"/>
</dbReference>
<dbReference type="Pfam" id="PF04545">
    <property type="entry name" value="Sigma70_r4"/>
    <property type="match status" value="1"/>
</dbReference>
<accession>A0AAN2CA58</accession>
<dbReference type="GO" id="GO:0006352">
    <property type="term" value="P:DNA-templated transcription initiation"/>
    <property type="evidence" value="ECO:0007669"/>
    <property type="project" value="InterPro"/>
</dbReference>
<dbReference type="KEGG" id="vab:WPS_19040"/>
<dbReference type="Gene3D" id="1.10.10.10">
    <property type="entry name" value="Winged helix-like DNA-binding domain superfamily/Winged helix DNA-binding domain"/>
    <property type="match status" value="2"/>
</dbReference>
<dbReference type="InterPro" id="IPR014284">
    <property type="entry name" value="RNA_pol_sigma-70_dom"/>
</dbReference>
<feature type="domain" description="HTH cro/C1-type" evidence="7">
    <location>
        <begin position="202"/>
        <end position="223"/>
    </location>
</feature>
<dbReference type="SUPFAM" id="SSF88659">
    <property type="entry name" value="Sigma3 and sigma4 domains of RNA polymerase sigma factors"/>
    <property type="match status" value="2"/>
</dbReference>
<evidence type="ECO:0000256" key="1">
    <source>
        <dbReference type="ARBA" id="ARBA00007788"/>
    </source>
</evidence>
<comment type="similarity">
    <text evidence="1">Belongs to the sigma-70 factor family.</text>
</comment>
<dbReference type="CDD" id="cd06171">
    <property type="entry name" value="Sigma70_r4"/>
    <property type="match status" value="1"/>
</dbReference>
<keyword evidence="2" id="KW-0749">Sporulation</keyword>
<evidence type="ECO:0000256" key="3">
    <source>
        <dbReference type="ARBA" id="ARBA00023015"/>
    </source>
</evidence>
<keyword evidence="3" id="KW-0805">Transcription regulation</keyword>
<dbReference type="InterPro" id="IPR007627">
    <property type="entry name" value="RNA_pol_sigma70_r2"/>
</dbReference>
<sequence>MICRHEALTRYCSDRSVDHRNAVIDAYRYLCRRGAKKFLRAGSDRADLEQVAAVGLIKAAEYYRAEMRTPFDAYAWIMIVGELMHYVRDHERLVRIPRPLRALEKRFLDAWDALCAARHREPTSAEIAAVLGVSIETVTELRALRRTEHVGLPEPSSTDGPERVDLLADTSAIPLEDRVALTLALAELGERERTIVLGTYGAGLTQAELGKRLGLSQSHVSKLLARALGKLGRRVA</sequence>
<evidence type="ECO:0000256" key="5">
    <source>
        <dbReference type="ARBA" id="ARBA00023125"/>
    </source>
</evidence>
<keyword evidence="5" id="KW-0238">DNA-binding</keyword>
<proteinExistence type="inferred from homology"/>
<gene>
    <name evidence="8" type="ORF">WPS_19040</name>
</gene>
<dbReference type="SUPFAM" id="SSF88946">
    <property type="entry name" value="Sigma2 domain of RNA polymerase sigma factors"/>
    <property type="match status" value="1"/>
</dbReference>
<dbReference type="Pfam" id="PF04542">
    <property type="entry name" value="Sigma70_r2"/>
    <property type="match status" value="1"/>
</dbReference>
<dbReference type="PRINTS" id="PR00046">
    <property type="entry name" value="SIGMA70FCT"/>
</dbReference>
<organism evidence="8 9">
    <name type="scientific">Vulcanimicrobium alpinum</name>
    <dbReference type="NCBI Taxonomy" id="3016050"/>
    <lineage>
        <taxon>Bacteria</taxon>
        <taxon>Bacillati</taxon>
        <taxon>Vulcanimicrobiota</taxon>
        <taxon>Vulcanimicrobiia</taxon>
        <taxon>Vulcanimicrobiales</taxon>
        <taxon>Vulcanimicrobiaceae</taxon>
        <taxon>Vulcanimicrobium</taxon>
    </lineage>
</organism>